<evidence type="ECO:0000256" key="1">
    <source>
        <dbReference type="SAM" id="MobiDB-lite"/>
    </source>
</evidence>
<dbReference type="PANTHER" id="PTHR45749:SF21">
    <property type="entry name" value="DUF4371 DOMAIN-CONTAINING PROTEIN"/>
    <property type="match status" value="1"/>
</dbReference>
<reference evidence="3 4" key="1">
    <citation type="submission" date="2023-02" db="EMBL/GenBank/DDBJ databases">
        <title>LHISI_Scaffold_Assembly.</title>
        <authorList>
            <person name="Stuart O.P."/>
            <person name="Cleave R."/>
            <person name="Magrath M.J.L."/>
            <person name="Mikheyev A.S."/>
        </authorList>
    </citation>
    <scope>NUCLEOTIDE SEQUENCE [LARGE SCALE GENOMIC DNA]</scope>
    <source>
        <strain evidence="3">Daus_M_001</strain>
        <tissue evidence="3">Leg muscle</tissue>
    </source>
</reference>
<dbReference type="EMBL" id="JARBHB010000004">
    <property type="protein sequence ID" value="KAJ8886222.1"/>
    <property type="molecule type" value="Genomic_DNA"/>
</dbReference>
<proteinExistence type="predicted"/>
<dbReference type="Proteomes" id="UP001159363">
    <property type="component" value="Chromosome X"/>
</dbReference>
<evidence type="ECO:0000313" key="3">
    <source>
        <dbReference type="EMBL" id="KAJ8886222.1"/>
    </source>
</evidence>
<comment type="caution">
    <text evidence="3">The sequence shown here is derived from an EMBL/GenBank/DDBJ whole genome shotgun (WGS) entry which is preliminary data.</text>
</comment>
<feature type="domain" description="DUF4371" evidence="2">
    <location>
        <begin position="96"/>
        <end position="277"/>
    </location>
</feature>
<gene>
    <name evidence="3" type="ORF">PR048_012431</name>
</gene>
<dbReference type="Pfam" id="PF14291">
    <property type="entry name" value="DUF4371"/>
    <property type="match status" value="1"/>
</dbReference>
<organism evidence="3 4">
    <name type="scientific">Dryococelus australis</name>
    <dbReference type="NCBI Taxonomy" id="614101"/>
    <lineage>
        <taxon>Eukaryota</taxon>
        <taxon>Metazoa</taxon>
        <taxon>Ecdysozoa</taxon>
        <taxon>Arthropoda</taxon>
        <taxon>Hexapoda</taxon>
        <taxon>Insecta</taxon>
        <taxon>Pterygota</taxon>
        <taxon>Neoptera</taxon>
        <taxon>Polyneoptera</taxon>
        <taxon>Phasmatodea</taxon>
        <taxon>Verophasmatodea</taxon>
        <taxon>Anareolatae</taxon>
        <taxon>Phasmatidae</taxon>
        <taxon>Eurycanthinae</taxon>
        <taxon>Dryococelus</taxon>
    </lineage>
</organism>
<feature type="region of interest" description="Disordered" evidence="1">
    <location>
        <begin position="19"/>
        <end position="45"/>
    </location>
</feature>
<evidence type="ECO:0000313" key="4">
    <source>
        <dbReference type="Proteomes" id="UP001159363"/>
    </source>
</evidence>
<feature type="compositionally biased region" description="Polar residues" evidence="1">
    <location>
        <begin position="19"/>
        <end position="28"/>
    </location>
</feature>
<feature type="compositionally biased region" description="Low complexity" evidence="1">
    <location>
        <begin position="35"/>
        <end position="44"/>
    </location>
</feature>
<dbReference type="InterPro" id="IPR025398">
    <property type="entry name" value="DUF4371"/>
</dbReference>
<accession>A0ABQ9HPS1</accession>
<protein>
    <recommendedName>
        <fullName evidence="2">DUF4371 domain-containing protein</fullName>
    </recommendedName>
</protein>
<keyword evidence="4" id="KW-1185">Reference proteome</keyword>
<evidence type="ECO:0000259" key="2">
    <source>
        <dbReference type="Pfam" id="PF14291"/>
    </source>
</evidence>
<dbReference type="PANTHER" id="PTHR45749">
    <property type="match status" value="1"/>
</dbReference>
<sequence length="389" mass="44182">MKRSIVSYFISTKKEKLSEATNTPTPFANSDVTDDVTTTGTSDTESIEVPELSYENYTPGLVEDQGSNSDSFVTGKISTPTQNEVRMGCHQNAVSFVTNPFYNLKKAVESFKQHQSTTYHKNTVLAKADVIAVVEKRKENIDMQLDHMETIRLCGLQNIPLRGHADCGPISLSIPVDNDGNFRSLLRYRANGGGQALQDHIENSSRNAMYTSPRIQKEIIDCFGQLIQKKIVERVEQFSLCVRYIYDYEEHYTVREDVLSFVPVYDVTGEALAEVIEKHCCLQFGSGSHKRARTISPLHFVISVCCKVPFEKIRNVFDFYKEDLKDTNEDAFKGEWDLWKQKWNEIEEKPTSAIDSLAKCDRHLFTNVYILLKILAMLPVSTTSVERSV</sequence>
<name>A0ABQ9HPS1_9NEOP</name>